<proteinExistence type="predicted"/>
<dbReference type="InParanoid" id="E9HTK2"/>
<evidence type="ECO:0000313" key="2">
    <source>
        <dbReference type="Proteomes" id="UP000000305"/>
    </source>
</evidence>
<gene>
    <name evidence="1" type="ORF">DAPPUDRAFT_265508</name>
</gene>
<organism evidence="1 2">
    <name type="scientific">Daphnia pulex</name>
    <name type="common">Water flea</name>
    <dbReference type="NCBI Taxonomy" id="6669"/>
    <lineage>
        <taxon>Eukaryota</taxon>
        <taxon>Metazoa</taxon>
        <taxon>Ecdysozoa</taxon>
        <taxon>Arthropoda</taxon>
        <taxon>Crustacea</taxon>
        <taxon>Branchiopoda</taxon>
        <taxon>Diplostraca</taxon>
        <taxon>Cladocera</taxon>
        <taxon>Anomopoda</taxon>
        <taxon>Daphniidae</taxon>
        <taxon>Daphnia</taxon>
    </lineage>
</organism>
<evidence type="ECO:0000313" key="1">
    <source>
        <dbReference type="EMBL" id="EFX64931.1"/>
    </source>
</evidence>
<dbReference type="Proteomes" id="UP000000305">
    <property type="component" value="Unassembled WGS sequence"/>
</dbReference>
<dbReference type="EMBL" id="GL732776">
    <property type="protein sequence ID" value="EFX64931.1"/>
    <property type="molecule type" value="Genomic_DNA"/>
</dbReference>
<accession>E9HTK2</accession>
<reference evidence="1 2" key="1">
    <citation type="journal article" date="2011" name="Science">
        <title>The ecoresponsive genome of Daphnia pulex.</title>
        <authorList>
            <person name="Colbourne J.K."/>
            <person name="Pfrender M.E."/>
            <person name="Gilbert D."/>
            <person name="Thomas W.K."/>
            <person name="Tucker A."/>
            <person name="Oakley T.H."/>
            <person name="Tokishita S."/>
            <person name="Aerts A."/>
            <person name="Arnold G.J."/>
            <person name="Basu M.K."/>
            <person name="Bauer D.J."/>
            <person name="Caceres C.E."/>
            <person name="Carmel L."/>
            <person name="Casola C."/>
            <person name="Choi J.H."/>
            <person name="Detter J.C."/>
            <person name="Dong Q."/>
            <person name="Dusheyko S."/>
            <person name="Eads B.D."/>
            <person name="Frohlich T."/>
            <person name="Geiler-Samerotte K.A."/>
            <person name="Gerlach D."/>
            <person name="Hatcher P."/>
            <person name="Jogdeo S."/>
            <person name="Krijgsveld J."/>
            <person name="Kriventseva E.V."/>
            <person name="Kultz D."/>
            <person name="Laforsch C."/>
            <person name="Lindquist E."/>
            <person name="Lopez J."/>
            <person name="Manak J.R."/>
            <person name="Muller J."/>
            <person name="Pangilinan J."/>
            <person name="Patwardhan R.P."/>
            <person name="Pitluck S."/>
            <person name="Pritham E.J."/>
            <person name="Rechtsteiner A."/>
            <person name="Rho M."/>
            <person name="Rogozin I.B."/>
            <person name="Sakarya O."/>
            <person name="Salamov A."/>
            <person name="Schaack S."/>
            <person name="Shapiro H."/>
            <person name="Shiga Y."/>
            <person name="Skalitzky C."/>
            <person name="Smith Z."/>
            <person name="Souvorov A."/>
            <person name="Sung W."/>
            <person name="Tang Z."/>
            <person name="Tsuchiya D."/>
            <person name="Tu H."/>
            <person name="Vos H."/>
            <person name="Wang M."/>
            <person name="Wolf Y.I."/>
            <person name="Yamagata H."/>
            <person name="Yamada T."/>
            <person name="Ye Y."/>
            <person name="Shaw J.R."/>
            <person name="Andrews J."/>
            <person name="Crease T.J."/>
            <person name="Tang H."/>
            <person name="Lucas S.M."/>
            <person name="Robertson H.M."/>
            <person name="Bork P."/>
            <person name="Koonin E.V."/>
            <person name="Zdobnov E.M."/>
            <person name="Grigoriev I.V."/>
            <person name="Lynch M."/>
            <person name="Boore J.L."/>
        </authorList>
    </citation>
    <scope>NUCLEOTIDE SEQUENCE [LARGE SCALE GENOMIC DNA]</scope>
</reference>
<dbReference type="AlphaFoldDB" id="E9HTK2"/>
<keyword evidence="2" id="KW-1185">Reference proteome</keyword>
<name>E9HTK2_DAPPU</name>
<sequence length="141" mass="16582">MSESRVTSLMTHSSIFNLEIGVYRDLNLKTHACVLSKGLHFLLRAHDWHQDYHSQPVVYNRACSVLSKGLHFLLRAHDWHQDYHSQFSFIHLNKLGMDLCYEIIRLTNIFIHQPVVFRRSYSVSRFQPTTGIRTLIVRTCL</sequence>
<dbReference type="KEGG" id="dpx:DAPPUDRAFT_265508"/>
<dbReference type="HOGENOM" id="CLU_1827244_0_0_1"/>
<protein>
    <submittedName>
        <fullName evidence="1">Uncharacterized protein</fullName>
    </submittedName>
</protein>